<gene>
    <name evidence="1" type="ORF">S03H2_15323</name>
</gene>
<reference evidence="1" key="1">
    <citation type="journal article" date="2014" name="Front. Microbiol.">
        <title>High frequency of phylogenetically diverse reductive dehalogenase-homologous genes in deep subseafloor sedimentary metagenomes.</title>
        <authorList>
            <person name="Kawai M."/>
            <person name="Futagami T."/>
            <person name="Toyoda A."/>
            <person name="Takaki Y."/>
            <person name="Nishi S."/>
            <person name="Hori S."/>
            <person name="Arai W."/>
            <person name="Tsubouchi T."/>
            <person name="Morono Y."/>
            <person name="Uchiyama I."/>
            <person name="Ito T."/>
            <person name="Fujiyama A."/>
            <person name="Inagaki F."/>
            <person name="Takami H."/>
        </authorList>
    </citation>
    <scope>NUCLEOTIDE SEQUENCE</scope>
    <source>
        <strain evidence="1">Expedition CK06-06</strain>
    </source>
</reference>
<protein>
    <submittedName>
        <fullName evidence="1">Uncharacterized protein</fullName>
    </submittedName>
</protein>
<name>X1EJH1_9ZZZZ</name>
<comment type="caution">
    <text evidence="1">The sequence shown here is derived from an EMBL/GenBank/DDBJ whole genome shotgun (WGS) entry which is preliminary data.</text>
</comment>
<proteinExistence type="predicted"/>
<sequence>TMTLLDDINDAMGTLSVVFRSIAHLLPKAAAKAFMGPAGWALTIADIVNVAMTIMNAPLTYITAKADLAKSMSTNPFTKEAKVKRAKRLKKLKPSKGEIIEALQVTQNMFGIGLCLGPILGAFIEAFTGPYRVLQGKKVTVKWPIPFLSLTEEEALKAIDAAFLLSTGGQELSPEDHTKIYLVAEMATQVLYPLFQEYHPLDMIDGLENIILPAKKPKDPLTKLLFDEEGLHWPSNTGHLHTGRQYVSAGELMDVGDGRIDRSFQEYIQGQKHTLLGQLGMQSVNNFTENMLSLIEGEDQVVIDLHPVLKACYKILDNRFTIPDTTTDQQRQCFGEIIMHPPPKGLDPPFDMIRNSICPACGIKLIRRPHI</sequence>
<evidence type="ECO:0000313" key="1">
    <source>
        <dbReference type="EMBL" id="GAH32762.1"/>
    </source>
</evidence>
<accession>X1EJH1</accession>
<dbReference type="AlphaFoldDB" id="X1EJH1"/>
<organism evidence="1">
    <name type="scientific">marine sediment metagenome</name>
    <dbReference type="NCBI Taxonomy" id="412755"/>
    <lineage>
        <taxon>unclassified sequences</taxon>
        <taxon>metagenomes</taxon>
        <taxon>ecological metagenomes</taxon>
    </lineage>
</organism>
<feature type="non-terminal residue" evidence="1">
    <location>
        <position position="1"/>
    </location>
</feature>
<dbReference type="EMBL" id="BARU01007783">
    <property type="protein sequence ID" value="GAH32762.1"/>
    <property type="molecule type" value="Genomic_DNA"/>
</dbReference>